<accession>A0A7R9C1M7</accession>
<evidence type="ECO:0000256" key="10">
    <source>
        <dbReference type="ARBA" id="ARBA00023204"/>
    </source>
</evidence>
<sequence>MYPGGFLLILLCLAVFMTVFGCFSSLRLTFLESPFFAIYSSALMADSDSNRQNLRSEIRDEKPERVLSRMTICFDSSLQVEFNRVSDAPNDAKRHCDIVMDSNPIRRSVVFRIEEKTAMTLVLESSSNLEVHLEQWKSQGRLTDRASAFHYFDRTFEQHGEVTFVFLLNAKTIPKRYGMKDVENFLLEALLRNFKCWRYSSSSELPAMIRSTAWALATQSDVERKRKCGFDWHAENFKANVVHVNENGLGLKNLWPVILMQVPGCTYEIAKTVADEYPSMRLLFQAYDNCEETQRRMLLANLVFRTGPESQARGRRVGPVLSERIYNVFNEKDPDVLL</sequence>
<keyword evidence="6" id="KW-0227">DNA damage</keyword>
<evidence type="ECO:0008006" key="15">
    <source>
        <dbReference type="Google" id="ProtNLM"/>
    </source>
</evidence>
<keyword evidence="8" id="KW-0460">Magnesium</keyword>
<evidence type="ECO:0000256" key="8">
    <source>
        <dbReference type="ARBA" id="ARBA00022842"/>
    </source>
</evidence>
<keyword evidence="10" id="KW-0234">DNA repair</keyword>
<keyword evidence="14" id="KW-1185">Reference proteome</keyword>
<dbReference type="Gene3D" id="1.10.150.670">
    <property type="entry name" value="Crossover junction endonuclease EME1, DNA-binding domain"/>
    <property type="match status" value="1"/>
</dbReference>
<evidence type="ECO:0000256" key="1">
    <source>
        <dbReference type="ARBA" id="ARBA00001946"/>
    </source>
</evidence>
<dbReference type="AlphaFoldDB" id="A0A7R9C1M7"/>
<evidence type="ECO:0000313" key="14">
    <source>
        <dbReference type="Proteomes" id="UP000678499"/>
    </source>
</evidence>
<gene>
    <name evidence="13" type="ORF">NMOB1V02_LOCUS12719</name>
</gene>
<dbReference type="OrthoDB" id="343092at2759"/>
<evidence type="ECO:0000256" key="4">
    <source>
        <dbReference type="ARBA" id="ARBA00022723"/>
    </source>
</evidence>
<keyword evidence="9" id="KW-0233">DNA recombination</keyword>
<proteinExistence type="predicted"/>
<evidence type="ECO:0000256" key="2">
    <source>
        <dbReference type="ARBA" id="ARBA00004123"/>
    </source>
</evidence>
<dbReference type="Pfam" id="PF21292">
    <property type="entry name" value="EME1-MUS81_C"/>
    <property type="match status" value="1"/>
</dbReference>
<evidence type="ECO:0000256" key="12">
    <source>
        <dbReference type="ARBA" id="ARBA00023254"/>
    </source>
</evidence>
<dbReference type="EMBL" id="CAJPEX010011817">
    <property type="protein sequence ID" value="CAG0925269.1"/>
    <property type="molecule type" value="Genomic_DNA"/>
</dbReference>
<dbReference type="InterPro" id="IPR042530">
    <property type="entry name" value="EME1/EME2_C"/>
</dbReference>
<keyword evidence="5" id="KW-0255">Endonuclease</keyword>
<reference evidence="13" key="1">
    <citation type="submission" date="2020-11" db="EMBL/GenBank/DDBJ databases">
        <authorList>
            <person name="Tran Van P."/>
        </authorList>
    </citation>
    <scope>NUCLEOTIDE SEQUENCE</scope>
</reference>
<dbReference type="GO" id="GO:0048476">
    <property type="term" value="C:Holliday junction resolvase complex"/>
    <property type="evidence" value="ECO:0007669"/>
    <property type="project" value="InterPro"/>
</dbReference>
<evidence type="ECO:0000256" key="3">
    <source>
        <dbReference type="ARBA" id="ARBA00022722"/>
    </source>
</evidence>
<evidence type="ECO:0000256" key="9">
    <source>
        <dbReference type="ARBA" id="ARBA00023172"/>
    </source>
</evidence>
<dbReference type="InterPro" id="IPR033310">
    <property type="entry name" value="Mms4/EME1/EME2"/>
</dbReference>
<dbReference type="GO" id="GO:0046872">
    <property type="term" value="F:metal ion binding"/>
    <property type="evidence" value="ECO:0007669"/>
    <property type="project" value="UniProtKB-KW"/>
</dbReference>
<dbReference type="GO" id="GO:0006281">
    <property type="term" value="P:DNA repair"/>
    <property type="evidence" value="ECO:0007669"/>
    <property type="project" value="UniProtKB-KW"/>
</dbReference>
<comment type="cofactor">
    <cofactor evidence="1">
        <name>Mg(2+)</name>
        <dbReference type="ChEBI" id="CHEBI:18420"/>
    </cofactor>
</comment>
<evidence type="ECO:0000256" key="11">
    <source>
        <dbReference type="ARBA" id="ARBA00023242"/>
    </source>
</evidence>
<dbReference type="GO" id="GO:0016787">
    <property type="term" value="F:hydrolase activity"/>
    <property type="evidence" value="ECO:0007669"/>
    <property type="project" value="UniProtKB-KW"/>
</dbReference>
<dbReference type="PANTHER" id="PTHR21077:SF5">
    <property type="entry name" value="CROSSOVER JUNCTION ENDONUCLEASE MMS4"/>
    <property type="match status" value="1"/>
</dbReference>
<keyword evidence="4" id="KW-0479">Metal-binding</keyword>
<name>A0A7R9C1M7_9CRUS</name>
<dbReference type="GO" id="GO:0004519">
    <property type="term" value="F:endonuclease activity"/>
    <property type="evidence" value="ECO:0007669"/>
    <property type="project" value="UniProtKB-KW"/>
</dbReference>
<evidence type="ECO:0000256" key="6">
    <source>
        <dbReference type="ARBA" id="ARBA00022763"/>
    </source>
</evidence>
<keyword evidence="7" id="KW-0378">Hydrolase</keyword>
<organism evidence="13">
    <name type="scientific">Notodromas monacha</name>
    <dbReference type="NCBI Taxonomy" id="399045"/>
    <lineage>
        <taxon>Eukaryota</taxon>
        <taxon>Metazoa</taxon>
        <taxon>Ecdysozoa</taxon>
        <taxon>Arthropoda</taxon>
        <taxon>Crustacea</taxon>
        <taxon>Oligostraca</taxon>
        <taxon>Ostracoda</taxon>
        <taxon>Podocopa</taxon>
        <taxon>Podocopida</taxon>
        <taxon>Cypridocopina</taxon>
        <taxon>Cypridoidea</taxon>
        <taxon>Cyprididae</taxon>
        <taxon>Notodromas</taxon>
    </lineage>
</organism>
<dbReference type="EMBL" id="OA893854">
    <property type="protein sequence ID" value="CAD7285117.1"/>
    <property type="molecule type" value="Genomic_DNA"/>
</dbReference>
<evidence type="ECO:0000256" key="7">
    <source>
        <dbReference type="ARBA" id="ARBA00022801"/>
    </source>
</evidence>
<dbReference type="GO" id="GO:0005634">
    <property type="term" value="C:nucleus"/>
    <property type="evidence" value="ECO:0007669"/>
    <property type="project" value="UniProtKB-SubCell"/>
</dbReference>
<keyword evidence="12" id="KW-0469">Meiosis</keyword>
<dbReference type="GO" id="GO:0051321">
    <property type="term" value="P:meiotic cell cycle"/>
    <property type="evidence" value="ECO:0007669"/>
    <property type="project" value="UniProtKB-KW"/>
</dbReference>
<dbReference type="PANTHER" id="PTHR21077">
    <property type="entry name" value="EME1 PROTEIN"/>
    <property type="match status" value="1"/>
</dbReference>
<keyword evidence="11" id="KW-0539">Nucleus</keyword>
<evidence type="ECO:0000256" key="5">
    <source>
        <dbReference type="ARBA" id="ARBA00022759"/>
    </source>
</evidence>
<comment type="subcellular location">
    <subcellularLocation>
        <location evidence="2">Nucleus</location>
    </subcellularLocation>
</comment>
<evidence type="ECO:0000313" key="13">
    <source>
        <dbReference type="EMBL" id="CAD7285117.1"/>
    </source>
</evidence>
<keyword evidence="3" id="KW-0540">Nuclease</keyword>
<dbReference type="GO" id="GO:0006310">
    <property type="term" value="P:DNA recombination"/>
    <property type="evidence" value="ECO:0007669"/>
    <property type="project" value="UniProtKB-KW"/>
</dbReference>
<dbReference type="Proteomes" id="UP000678499">
    <property type="component" value="Unassembled WGS sequence"/>
</dbReference>
<protein>
    <recommendedName>
        <fullName evidence="15">Crossover junction endonuclease EME1</fullName>
    </recommendedName>
</protein>